<organism evidence="2 3">
    <name type="scientific">Archangium minus</name>
    <dbReference type="NCBI Taxonomy" id="83450"/>
    <lineage>
        <taxon>Bacteria</taxon>
        <taxon>Pseudomonadati</taxon>
        <taxon>Myxococcota</taxon>
        <taxon>Myxococcia</taxon>
        <taxon>Myxococcales</taxon>
        <taxon>Cystobacterineae</taxon>
        <taxon>Archangiaceae</taxon>
        <taxon>Archangium</taxon>
    </lineage>
</organism>
<evidence type="ECO:0000313" key="2">
    <source>
        <dbReference type="EMBL" id="WNG52121.1"/>
    </source>
</evidence>
<name>A0ABY9X9P2_9BACT</name>
<dbReference type="Proteomes" id="UP001611383">
    <property type="component" value="Chromosome"/>
</dbReference>
<accession>A0ABY9X9P2</accession>
<keyword evidence="3" id="KW-1185">Reference proteome</keyword>
<proteinExistence type="predicted"/>
<dbReference type="EMBL" id="CP043494">
    <property type="protein sequence ID" value="WNG52121.1"/>
    <property type="molecule type" value="Genomic_DNA"/>
</dbReference>
<protein>
    <submittedName>
        <fullName evidence="2">PH domain-containing protein</fullName>
    </submittedName>
</protein>
<sequence length="268" mass="29936">MTATGATRSSISARPWRLCYAGTVRLETRAVQGGSQRDALERLQEDLRAVRQRREALPRENAELAAEVARLEQEIWGLRQQMDAVHAEAERPASSLPGQLVPPFFVLPSRRTLYGRLRFALLAMPKLPLYLGYLCLSGWVGRVTVLGGFVLLHLLLSALFLQGPEDDDAPTWSFGAEGFSSINCDARTPRVRVRYSELRRVEVQRGWLQRLFGFGSIRVTWSSEEMTSSEGMAAPSQTVDIDVLDEPERLAEWLRARAPTGKGVDRAG</sequence>
<keyword evidence="1" id="KW-0175">Coiled coil</keyword>
<reference evidence="2 3" key="1">
    <citation type="submission" date="2019-08" db="EMBL/GenBank/DDBJ databases">
        <title>Archangium and Cystobacter genomes.</title>
        <authorList>
            <person name="Chen I.-C.K."/>
            <person name="Wielgoss S."/>
        </authorList>
    </citation>
    <scope>NUCLEOTIDE SEQUENCE [LARGE SCALE GENOMIC DNA]</scope>
    <source>
        <strain evidence="2 3">Cbm 6</strain>
    </source>
</reference>
<gene>
    <name evidence="2" type="ORF">F0U60_54470</name>
</gene>
<evidence type="ECO:0000256" key="1">
    <source>
        <dbReference type="SAM" id="Coils"/>
    </source>
</evidence>
<feature type="coiled-coil region" evidence="1">
    <location>
        <begin position="40"/>
        <end position="88"/>
    </location>
</feature>
<evidence type="ECO:0000313" key="3">
    <source>
        <dbReference type="Proteomes" id="UP001611383"/>
    </source>
</evidence>